<dbReference type="SUPFAM" id="SSF141255">
    <property type="entry name" value="YccV-like"/>
    <property type="match status" value="1"/>
</dbReference>
<dbReference type="InterPro" id="IPR011722">
    <property type="entry name" value="Hemimethylated_DNA-bd_dom"/>
</dbReference>
<dbReference type="Gene3D" id="2.30.30.390">
    <property type="entry name" value="Hemimethylated DNA-binding domain"/>
    <property type="match status" value="1"/>
</dbReference>
<dbReference type="Proteomes" id="UP001321749">
    <property type="component" value="Unassembled WGS sequence"/>
</dbReference>
<dbReference type="AlphaFoldDB" id="A0AAV9HYT9"/>
<dbReference type="PROSITE" id="PS50181">
    <property type="entry name" value="FBOX"/>
    <property type="match status" value="1"/>
</dbReference>
<dbReference type="SMART" id="SM00992">
    <property type="entry name" value="YccV-like"/>
    <property type="match status" value="1"/>
</dbReference>
<organism evidence="3 4">
    <name type="scientific">Cladorrhinum samala</name>
    <dbReference type="NCBI Taxonomy" id="585594"/>
    <lineage>
        <taxon>Eukaryota</taxon>
        <taxon>Fungi</taxon>
        <taxon>Dikarya</taxon>
        <taxon>Ascomycota</taxon>
        <taxon>Pezizomycotina</taxon>
        <taxon>Sordariomycetes</taxon>
        <taxon>Sordariomycetidae</taxon>
        <taxon>Sordariales</taxon>
        <taxon>Podosporaceae</taxon>
        <taxon>Cladorrhinum</taxon>
    </lineage>
</organism>
<name>A0AAV9HYT9_9PEZI</name>
<evidence type="ECO:0000313" key="3">
    <source>
        <dbReference type="EMBL" id="KAK4464256.1"/>
    </source>
</evidence>
<dbReference type="InterPro" id="IPR032698">
    <property type="entry name" value="SirB1_N"/>
</dbReference>
<evidence type="ECO:0000256" key="1">
    <source>
        <dbReference type="SAM" id="MobiDB-lite"/>
    </source>
</evidence>
<keyword evidence="4" id="KW-1185">Reference proteome</keyword>
<dbReference type="GO" id="GO:0003677">
    <property type="term" value="F:DNA binding"/>
    <property type="evidence" value="ECO:0007669"/>
    <property type="project" value="InterPro"/>
</dbReference>
<dbReference type="Pfam" id="PF08755">
    <property type="entry name" value="YccV-like"/>
    <property type="match status" value="1"/>
</dbReference>
<dbReference type="SUPFAM" id="SSF81383">
    <property type="entry name" value="F-box domain"/>
    <property type="match status" value="1"/>
</dbReference>
<dbReference type="PANTHER" id="PTHR31350:SF27">
    <property type="entry name" value="HEMIMETHYLATED DNA-BINDING DOMAIN-CONTAINING PROTEIN"/>
    <property type="match status" value="1"/>
</dbReference>
<dbReference type="Pfam" id="PF13369">
    <property type="entry name" value="Transglut_core2"/>
    <property type="match status" value="1"/>
</dbReference>
<evidence type="ECO:0000313" key="4">
    <source>
        <dbReference type="Proteomes" id="UP001321749"/>
    </source>
</evidence>
<reference evidence="3" key="1">
    <citation type="journal article" date="2023" name="Mol. Phylogenet. Evol.">
        <title>Genome-scale phylogeny and comparative genomics of the fungal order Sordariales.</title>
        <authorList>
            <person name="Hensen N."/>
            <person name="Bonometti L."/>
            <person name="Westerberg I."/>
            <person name="Brannstrom I.O."/>
            <person name="Guillou S."/>
            <person name="Cros-Aarteil S."/>
            <person name="Calhoun S."/>
            <person name="Haridas S."/>
            <person name="Kuo A."/>
            <person name="Mondo S."/>
            <person name="Pangilinan J."/>
            <person name="Riley R."/>
            <person name="LaButti K."/>
            <person name="Andreopoulos B."/>
            <person name="Lipzen A."/>
            <person name="Chen C."/>
            <person name="Yan M."/>
            <person name="Daum C."/>
            <person name="Ng V."/>
            <person name="Clum A."/>
            <person name="Steindorff A."/>
            <person name="Ohm R.A."/>
            <person name="Martin F."/>
            <person name="Silar P."/>
            <person name="Natvig D.O."/>
            <person name="Lalanne C."/>
            <person name="Gautier V."/>
            <person name="Ament-Velasquez S.L."/>
            <person name="Kruys A."/>
            <person name="Hutchinson M.I."/>
            <person name="Powell A.J."/>
            <person name="Barry K."/>
            <person name="Miller A.N."/>
            <person name="Grigoriev I.V."/>
            <person name="Debuchy R."/>
            <person name="Gladieux P."/>
            <person name="Hiltunen Thoren M."/>
            <person name="Johannesson H."/>
        </authorList>
    </citation>
    <scope>NUCLEOTIDE SEQUENCE</scope>
    <source>
        <strain evidence="3">PSN324</strain>
    </source>
</reference>
<reference evidence="3" key="2">
    <citation type="submission" date="2023-06" db="EMBL/GenBank/DDBJ databases">
        <authorList>
            <consortium name="Lawrence Berkeley National Laboratory"/>
            <person name="Mondo S.J."/>
            <person name="Hensen N."/>
            <person name="Bonometti L."/>
            <person name="Westerberg I."/>
            <person name="Brannstrom I.O."/>
            <person name="Guillou S."/>
            <person name="Cros-Aarteil S."/>
            <person name="Calhoun S."/>
            <person name="Haridas S."/>
            <person name="Kuo A."/>
            <person name="Pangilinan J."/>
            <person name="Riley R."/>
            <person name="Labutti K."/>
            <person name="Andreopoulos B."/>
            <person name="Lipzen A."/>
            <person name="Chen C."/>
            <person name="Yanf M."/>
            <person name="Daum C."/>
            <person name="Ng V."/>
            <person name="Clum A."/>
            <person name="Steindorff A."/>
            <person name="Ohm R."/>
            <person name="Martin F."/>
            <person name="Silar P."/>
            <person name="Natvig D."/>
            <person name="Lalanne C."/>
            <person name="Gautier V."/>
            <person name="Ament-Velasquez S.L."/>
            <person name="Kruys A."/>
            <person name="Hutchinson M.I."/>
            <person name="Powell A.J."/>
            <person name="Barry K."/>
            <person name="Miller A.N."/>
            <person name="Grigoriev I.V."/>
            <person name="Debuchy R."/>
            <person name="Gladieux P."/>
            <person name="Thoren M.H."/>
            <person name="Johannesson H."/>
        </authorList>
    </citation>
    <scope>NUCLEOTIDE SEQUENCE</scope>
    <source>
        <strain evidence="3">PSN324</strain>
    </source>
</reference>
<dbReference type="InterPro" id="IPR036623">
    <property type="entry name" value="Hemimethylated_DNA-bd_sf"/>
</dbReference>
<comment type="caution">
    <text evidence="3">The sequence shown here is derived from an EMBL/GenBank/DDBJ whole genome shotgun (WGS) entry which is preliminary data.</text>
</comment>
<sequence length="645" mass="73899">MSPLDGVPDEIIRHILHFIAPQDVLDSVQCVSRRLYRVAKEPLLWRWLCLESFKYWHPDHRIEARVRAPAPTTDWRAIWIARTKKNARIARLMEGILSTSQNRIKRMQNISALGYDAKDFLLGQLHCDESEQDALSRRYYAGVVLDSLHKGIAIDLWHHYQGEDAPRFQGLDRALAAFDLCVVRDQPYDIEYVVHTLDEYAARFKSQHSDFESMTTREKALSLLRWLRRQNLVGQELLDHSYHNLRNCFIGHTLSDPSHPALPIISSSIYACVAERLGLVSTCLAFPSHAHAVVFAPPGEDVNGNSFPPTPPEGGDNHHKSTPLSRVYLDPYGSDYEITPQSLRSKLREYGLAQYSDIYLSASSVPAIVQRAAVNIKTSWGLASSLTDARFELSRLRTGLPPGFDLHSAYYSALWAELMSKQPDSMNWDSTLDELLGQVSKKAPEDAWLVRKYLLPLYDQFAAHWPGRANERRGWRDPAQAVDMIENLDARKPEVSRRYTDQTRHKVLYKIGQVFQHKRYRYIGVINGWSCQNHALPAPAAFLVTHEDAHDMAPMQRGHRHVHGGYLNGRDSRSISNRSNPDRVFYTCMRSGYDHLTISQDNVEIITNPDLIPKQLFLIAGKFFKRFDRETCTFVSNIKEHYPDD</sequence>
<proteinExistence type="predicted"/>
<dbReference type="EMBL" id="MU864950">
    <property type="protein sequence ID" value="KAK4464256.1"/>
    <property type="molecule type" value="Genomic_DNA"/>
</dbReference>
<feature type="region of interest" description="Disordered" evidence="1">
    <location>
        <begin position="303"/>
        <end position="322"/>
    </location>
</feature>
<accession>A0AAV9HYT9</accession>
<feature type="domain" description="F-box" evidence="2">
    <location>
        <begin position="1"/>
        <end position="48"/>
    </location>
</feature>
<gene>
    <name evidence="3" type="ORF">QBC42DRAFT_50838</name>
</gene>
<evidence type="ECO:0000259" key="2">
    <source>
        <dbReference type="PROSITE" id="PS50181"/>
    </source>
</evidence>
<dbReference type="InterPro" id="IPR036047">
    <property type="entry name" value="F-box-like_dom_sf"/>
</dbReference>
<protein>
    <recommendedName>
        <fullName evidence="2">F-box domain-containing protein</fullName>
    </recommendedName>
</protein>
<dbReference type="InterPro" id="IPR001810">
    <property type="entry name" value="F-box_dom"/>
</dbReference>
<dbReference type="PANTHER" id="PTHR31350">
    <property type="entry name" value="SI:DKEY-261L7.2"/>
    <property type="match status" value="1"/>
</dbReference>
<dbReference type="Pfam" id="PF12937">
    <property type="entry name" value="F-box-like"/>
    <property type="match status" value="1"/>
</dbReference>
<dbReference type="Gene3D" id="1.20.1280.50">
    <property type="match status" value="1"/>
</dbReference>